<name>A0A8J6KJN0_ELECQ</name>
<sequence length="93" mass="10560">MFTASLTASKVYPKYLLCHTARLTTSPCCCTTTAASDDIHGCKSMSISRFLDHKMKEKTKNYWLYFFFAKTIVQLGVPKTTSCYLNSIKCQCH</sequence>
<dbReference type="EMBL" id="WNTK01000002">
    <property type="protein sequence ID" value="KAG9491014.1"/>
    <property type="molecule type" value="Genomic_DNA"/>
</dbReference>
<proteinExistence type="predicted"/>
<reference evidence="1" key="1">
    <citation type="thesis" date="2020" institute="ProQuest LLC" country="789 East Eisenhower Parkway, Ann Arbor, MI, USA">
        <title>Comparative Genomics and Chromosome Evolution.</title>
        <authorList>
            <person name="Mudd A.B."/>
        </authorList>
    </citation>
    <scope>NUCLEOTIDE SEQUENCE</scope>
    <source>
        <strain evidence="1">HN-11 Male</strain>
        <tissue evidence="1">Kidney and liver</tissue>
    </source>
</reference>
<evidence type="ECO:0000313" key="2">
    <source>
        <dbReference type="Proteomes" id="UP000770717"/>
    </source>
</evidence>
<evidence type="ECO:0000313" key="1">
    <source>
        <dbReference type="EMBL" id="KAG9491014.1"/>
    </source>
</evidence>
<keyword evidence="2" id="KW-1185">Reference proteome</keyword>
<protein>
    <submittedName>
        <fullName evidence="1">Uncharacterized protein</fullName>
    </submittedName>
</protein>
<organism evidence="1 2">
    <name type="scientific">Eleutherodactylus coqui</name>
    <name type="common">Puerto Rican coqui</name>
    <dbReference type="NCBI Taxonomy" id="57060"/>
    <lineage>
        <taxon>Eukaryota</taxon>
        <taxon>Metazoa</taxon>
        <taxon>Chordata</taxon>
        <taxon>Craniata</taxon>
        <taxon>Vertebrata</taxon>
        <taxon>Euteleostomi</taxon>
        <taxon>Amphibia</taxon>
        <taxon>Batrachia</taxon>
        <taxon>Anura</taxon>
        <taxon>Neobatrachia</taxon>
        <taxon>Hyloidea</taxon>
        <taxon>Eleutherodactylidae</taxon>
        <taxon>Eleutherodactylinae</taxon>
        <taxon>Eleutherodactylus</taxon>
        <taxon>Eleutherodactylus</taxon>
    </lineage>
</organism>
<dbReference type="AlphaFoldDB" id="A0A8J6KJN0"/>
<gene>
    <name evidence="1" type="ORF">GDO78_006395</name>
</gene>
<comment type="caution">
    <text evidence="1">The sequence shown here is derived from an EMBL/GenBank/DDBJ whole genome shotgun (WGS) entry which is preliminary data.</text>
</comment>
<dbReference type="Proteomes" id="UP000770717">
    <property type="component" value="Unassembled WGS sequence"/>
</dbReference>
<accession>A0A8J6KJN0</accession>